<keyword evidence="2" id="KW-1185">Reference proteome</keyword>
<name>A0A264W094_9BACL</name>
<proteinExistence type="predicted"/>
<comment type="caution">
    <text evidence="1">The sequence shown here is derived from an EMBL/GenBank/DDBJ whole genome shotgun (WGS) entry which is preliminary data.</text>
</comment>
<evidence type="ECO:0000313" key="2">
    <source>
        <dbReference type="Proteomes" id="UP000217065"/>
    </source>
</evidence>
<gene>
    <name evidence="1" type="ORF">CF394_13940</name>
</gene>
<evidence type="ECO:0000313" key="1">
    <source>
        <dbReference type="EMBL" id="OZS76965.1"/>
    </source>
</evidence>
<organism evidence="1 2">
    <name type="scientific">Tetzosporium hominis</name>
    <dbReference type="NCBI Taxonomy" id="2020506"/>
    <lineage>
        <taxon>Bacteria</taxon>
        <taxon>Bacillati</taxon>
        <taxon>Bacillota</taxon>
        <taxon>Bacilli</taxon>
        <taxon>Bacillales</taxon>
        <taxon>Caryophanaceae</taxon>
        <taxon>Tetzosporium</taxon>
    </lineage>
</organism>
<dbReference type="Proteomes" id="UP000217065">
    <property type="component" value="Unassembled WGS sequence"/>
</dbReference>
<dbReference type="AlphaFoldDB" id="A0A264W094"/>
<accession>A0A264W094</accession>
<reference evidence="1 2" key="1">
    <citation type="submission" date="2017-07" db="EMBL/GenBank/DDBJ databases">
        <title>Tetzosporium hominis gen.nov. sp.nov.</title>
        <authorList>
            <person name="Tetz G."/>
            <person name="Tetz V."/>
        </authorList>
    </citation>
    <scope>NUCLEOTIDE SEQUENCE [LARGE SCALE GENOMIC DNA]</scope>
    <source>
        <strain evidence="1 2">VT-49</strain>
    </source>
</reference>
<sequence>MSSGENRIWLRRRPFSHDSFTFPFRKTATCFLPPEGELFGSCSALSASGGKSFLLSQFVNRTI</sequence>
<protein>
    <submittedName>
        <fullName evidence="1">Uncharacterized protein</fullName>
    </submittedName>
</protein>
<dbReference type="EMBL" id="NOKQ01000313">
    <property type="protein sequence ID" value="OZS76965.1"/>
    <property type="molecule type" value="Genomic_DNA"/>
</dbReference>